<dbReference type="InterPro" id="IPR050626">
    <property type="entry name" value="Peptidase_M16"/>
</dbReference>
<keyword evidence="5" id="KW-0482">Metalloprotease</keyword>
<comment type="caution">
    <text evidence="9">The sequence shown here is derived from an EMBL/GenBank/DDBJ whole genome shotgun (WGS) entry which is preliminary data.</text>
</comment>
<dbReference type="Pfam" id="PF00675">
    <property type="entry name" value="Peptidase_M16"/>
    <property type="match status" value="1"/>
</dbReference>
<dbReference type="InterPro" id="IPR007863">
    <property type="entry name" value="Peptidase_M16_C"/>
</dbReference>
<protein>
    <submittedName>
        <fullName evidence="9">M16 family metallopeptidase</fullName>
    </submittedName>
</protein>
<evidence type="ECO:0000313" key="9">
    <source>
        <dbReference type="EMBL" id="MFC5436070.1"/>
    </source>
</evidence>
<evidence type="ECO:0000256" key="4">
    <source>
        <dbReference type="ARBA" id="ARBA00022833"/>
    </source>
</evidence>
<feature type="signal peptide" evidence="6">
    <location>
        <begin position="1"/>
        <end position="22"/>
    </location>
</feature>
<evidence type="ECO:0000259" key="7">
    <source>
        <dbReference type="Pfam" id="PF00675"/>
    </source>
</evidence>
<keyword evidence="10" id="KW-1185">Reference proteome</keyword>
<accession>A0ABW0JKX6</accession>
<dbReference type="Gene3D" id="3.30.830.10">
    <property type="entry name" value="Metalloenzyme, LuxS/M16 peptidase-like"/>
    <property type="match status" value="2"/>
</dbReference>
<dbReference type="RefSeq" id="WP_377303052.1">
    <property type="nucleotide sequence ID" value="NZ_JBHSMK010000003.1"/>
</dbReference>
<evidence type="ECO:0000256" key="3">
    <source>
        <dbReference type="ARBA" id="ARBA00022801"/>
    </source>
</evidence>
<evidence type="ECO:0000259" key="8">
    <source>
        <dbReference type="Pfam" id="PF05193"/>
    </source>
</evidence>
<dbReference type="PANTHER" id="PTHR43690">
    <property type="entry name" value="NARDILYSIN"/>
    <property type="match status" value="1"/>
</dbReference>
<dbReference type="InterPro" id="IPR011765">
    <property type="entry name" value="Pept_M16_N"/>
</dbReference>
<feature type="domain" description="Peptidase M16 C-terminal" evidence="8">
    <location>
        <begin position="198"/>
        <end position="377"/>
    </location>
</feature>
<evidence type="ECO:0000256" key="1">
    <source>
        <dbReference type="ARBA" id="ARBA00007261"/>
    </source>
</evidence>
<gene>
    <name evidence="9" type="ORF">ACFPME_05835</name>
</gene>
<evidence type="ECO:0000256" key="6">
    <source>
        <dbReference type="SAM" id="SignalP"/>
    </source>
</evidence>
<evidence type="ECO:0000256" key="5">
    <source>
        <dbReference type="ARBA" id="ARBA00023049"/>
    </source>
</evidence>
<feature type="chain" id="PRO_5046753164" evidence="6">
    <location>
        <begin position="23"/>
        <end position="458"/>
    </location>
</feature>
<comment type="similarity">
    <text evidence="1">Belongs to the peptidase M16 family.</text>
</comment>
<dbReference type="Proteomes" id="UP001596013">
    <property type="component" value="Unassembled WGS sequence"/>
</dbReference>
<sequence>MRLSAAALLASFTWLAAAPLAAAELTIPPIQYHQRTLPNGLQVLSVENHASPNVAVQMWYHVGSKDDPQGRSGFAHLFEHLMFKSTRHMHAEQFDRLTEDVGGANNASTGDDVTNYFEVVPSNHLQTLLWAEAERLSNLNVDEANFKSERAVVEEEYRQSVLADPYGKLFNAIDPSSYTVHPYKRPTIGSIEDLEAASLQNVIAFHNTFYRPDNATLIVAGDFDPKQLDGWVDRYFGGIAKPAAPIPQVTAQEPARKKNLRYTVASDTAPLPAVAITWLIPPASDSADSIALKVAAALLSQGDSSRLYQSLVYRHQVAQQAGADADGRVGPGLFTAYAILASGHRPAEAEKLLHEEIIWLATQPIPVAELDKVKTQLLTGELKQRQTAQGLAFALGQASLVDGNPERVNTDLVALQKVTERDIHRAMQKYITGAHSATIDYLPQAGRTAPAADMGAAK</sequence>
<keyword evidence="3" id="KW-0378">Hydrolase</keyword>
<reference evidence="10" key="1">
    <citation type="journal article" date="2019" name="Int. J. Syst. Evol. Microbiol.">
        <title>The Global Catalogue of Microorganisms (GCM) 10K type strain sequencing project: providing services to taxonomists for standard genome sequencing and annotation.</title>
        <authorList>
            <consortium name="The Broad Institute Genomics Platform"/>
            <consortium name="The Broad Institute Genome Sequencing Center for Infectious Disease"/>
            <person name="Wu L."/>
            <person name="Ma J."/>
        </authorList>
    </citation>
    <scope>NUCLEOTIDE SEQUENCE [LARGE SCALE GENOMIC DNA]</scope>
    <source>
        <strain evidence="10">JCM 17130</strain>
    </source>
</reference>
<organism evidence="9 10">
    <name type="scientific">Rhodanobacter umsongensis</name>
    <dbReference type="NCBI Taxonomy" id="633153"/>
    <lineage>
        <taxon>Bacteria</taxon>
        <taxon>Pseudomonadati</taxon>
        <taxon>Pseudomonadota</taxon>
        <taxon>Gammaproteobacteria</taxon>
        <taxon>Lysobacterales</taxon>
        <taxon>Rhodanobacteraceae</taxon>
        <taxon>Rhodanobacter</taxon>
    </lineage>
</organism>
<dbReference type="InterPro" id="IPR011249">
    <property type="entry name" value="Metalloenz_LuxS/M16"/>
</dbReference>
<evidence type="ECO:0000256" key="2">
    <source>
        <dbReference type="ARBA" id="ARBA00022670"/>
    </source>
</evidence>
<feature type="domain" description="Peptidase M16 N-terminal" evidence="7">
    <location>
        <begin position="43"/>
        <end position="187"/>
    </location>
</feature>
<keyword evidence="2" id="KW-0645">Protease</keyword>
<evidence type="ECO:0000313" key="10">
    <source>
        <dbReference type="Proteomes" id="UP001596013"/>
    </source>
</evidence>
<proteinExistence type="inferred from homology"/>
<dbReference type="Pfam" id="PF05193">
    <property type="entry name" value="Peptidase_M16_C"/>
    <property type="match status" value="1"/>
</dbReference>
<keyword evidence="6" id="KW-0732">Signal</keyword>
<keyword evidence="4" id="KW-0862">Zinc</keyword>
<dbReference type="PANTHER" id="PTHR43690:SF17">
    <property type="entry name" value="PROTEIN YHJJ"/>
    <property type="match status" value="1"/>
</dbReference>
<dbReference type="EMBL" id="JBHSMK010000003">
    <property type="protein sequence ID" value="MFC5436070.1"/>
    <property type="molecule type" value="Genomic_DNA"/>
</dbReference>
<name>A0ABW0JKX6_9GAMM</name>
<dbReference type="SUPFAM" id="SSF63411">
    <property type="entry name" value="LuxS/MPP-like metallohydrolase"/>
    <property type="match status" value="2"/>
</dbReference>